<dbReference type="SUPFAM" id="SSF64005">
    <property type="entry name" value="Undecaprenyl diphosphate synthase"/>
    <property type="match status" value="1"/>
</dbReference>
<sequence>MIQRLKQWLTGYTAADQTPVDRDRMEALKKGPLPKHVAIIMDGNGRWAKKRGMPRIAGHRQGMITVRHITRAADDLGIQALTLYSFSTENWKRPKDEVNYLMGLPAEFLRTDLDELVERNIQVRMLGEEEQLPSHTLDAISKFKEATKENTGMVLSFALNYGARREITEAVRRIIDEVKSGKLDKEQIDEELISRHLYTAELPDPDLMIRTSGEIRISNFMLWQLAYSELYFTDVQWPDFSQEMFFEAIEDFQRRSRRYGAV</sequence>
<keyword evidence="2" id="KW-0479">Metal-binding</keyword>
<evidence type="ECO:0000256" key="1">
    <source>
        <dbReference type="ARBA" id="ARBA00022679"/>
    </source>
</evidence>
<feature type="binding site" evidence="2">
    <location>
        <position position="210"/>
    </location>
    <ligand>
        <name>substrate</name>
    </ligand>
</feature>
<dbReference type="GO" id="GO:0000287">
    <property type="term" value="F:magnesium ion binding"/>
    <property type="evidence" value="ECO:0007669"/>
    <property type="project" value="UniProtKB-UniRule"/>
</dbReference>
<dbReference type="Pfam" id="PF01255">
    <property type="entry name" value="Prenyltransf"/>
    <property type="match status" value="1"/>
</dbReference>
<dbReference type="GO" id="GO:0005829">
    <property type="term" value="C:cytosol"/>
    <property type="evidence" value="ECO:0007669"/>
    <property type="project" value="TreeGrafter"/>
</dbReference>
<feature type="binding site" evidence="2">
    <location>
        <position position="91"/>
    </location>
    <ligand>
        <name>substrate</name>
    </ligand>
</feature>
<feature type="binding site" evidence="2">
    <location>
        <begin position="87"/>
        <end position="89"/>
    </location>
    <ligand>
        <name>substrate</name>
    </ligand>
</feature>
<dbReference type="NCBIfam" id="TIGR00055">
    <property type="entry name" value="uppS"/>
    <property type="match status" value="1"/>
</dbReference>
<accession>A0A8J2VJN4</accession>
<dbReference type="PANTHER" id="PTHR10291:SF0">
    <property type="entry name" value="DEHYDRODOLICHYL DIPHOSPHATE SYNTHASE 2"/>
    <property type="match status" value="1"/>
</dbReference>
<feature type="binding site" evidence="2">
    <location>
        <begin position="43"/>
        <end position="46"/>
    </location>
    <ligand>
        <name>substrate</name>
    </ligand>
</feature>
<dbReference type="PROSITE" id="PS01066">
    <property type="entry name" value="UPP_SYNTHASE"/>
    <property type="match status" value="1"/>
</dbReference>
<feature type="binding site" evidence="2">
    <location>
        <position position="55"/>
    </location>
    <ligand>
        <name>substrate</name>
    </ligand>
</feature>
<organism evidence="3 4">
    <name type="scientific">Marinithermofilum abyssi</name>
    <dbReference type="NCBI Taxonomy" id="1571185"/>
    <lineage>
        <taxon>Bacteria</taxon>
        <taxon>Bacillati</taxon>
        <taxon>Bacillota</taxon>
        <taxon>Bacilli</taxon>
        <taxon>Bacillales</taxon>
        <taxon>Thermoactinomycetaceae</taxon>
        <taxon>Marinithermofilum</taxon>
    </lineage>
</organism>
<keyword evidence="1 2" id="KW-0808">Transferase</keyword>
<feature type="binding site" evidence="2">
    <location>
        <position position="229"/>
    </location>
    <ligand>
        <name>Mg(2+)</name>
        <dbReference type="ChEBI" id="CHEBI:18420"/>
    </ligand>
</feature>
<comment type="similarity">
    <text evidence="2">Belongs to the UPP synthase family.</text>
</comment>
<dbReference type="RefSeq" id="WP_188648638.1">
    <property type="nucleotide sequence ID" value="NZ_BMHQ01000011.1"/>
</dbReference>
<evidence type="ECO:0000256" key="2">
    <source>
        <dbReference type="HAMAP-Rule" id="MF_01139"/>
    </source>
</evidence>
<dbReference type="GO" id="GO:0030145">
    <property type="term" value="F:manganese ion binding"/>
    <property type="evidence" value="ECO:0007669"/>
    <property type="project" value="TreeGrafter"/>
</dbReference>
<dbReference type="AlphaFoldDB" id="A0A8J2VJN4"/>
<gene>
    <name evidence="3" type="primary">uppS</name>
    <name evidence="3" type="ORF">GCM10011571_29280</name>
</gene>
<feature type="binding site" evidence="2">
    <location>
        <begin position="216"/>
        <end position="218"/>
    </location>
    <ligand>
        <name>substrate</name>
    </ligand>
</feature>
<comment type="subunit">
    <text evidence="2">Homodimer.</text>
</comment>
<feature type="active site" evidence="2">
    <location>
        <position position="42"/>
    </location>
</feature>
<name>A0A8J2VJN4_9BACL</name>
<dbReference type="InterPro" id="IPR036424">
    <property type="entry name" value="UPP_synth-like_sf"/>
</dbReference>
<reference evidence="3" key="1">
    <citation type="journal article" date="2014" name="Int. J. Syst. Evol. Microbiol.">
        <title>Complete genome sequence of Corynebacterium casei LMG S-19264T (=DSM 44701T), isolated from a smear-ripened cheese.</title>
        <authorList>
            <consortium name="US DOE Joint Genome Institute (JGI-PGF)"/>
            <person name="Walter F."/>
            <person name="Albersmeier A."/>
            <person name="Kalinowski J."/>
            <person name="Ruckert C."/>
        </authorList>
    </citation>
    <scope>NUCLEOTIDE SEQUENCE</scope>
    <source>
        <strain evidence="3">CGMCC 1.15179</strain>
    </source>
</reference>
<feature type="binding site" evidence="2">
    <location>
        <position position="93"/>
    </location>
    <ligand>
        <name>substrate</name>
    </ligand>
</feature>
<feature type="binding site" evidence="2">
    <location>
        <position position="42"/>
    </location>
    <ligand>
        <name>Mg(2+)</name>
        <dbReference type="ChEBI" id="CHEBI:18420"/>
    </ligand>
</feature>
<dbReference type="CDD" id="cd00475">
    <property type="entry name" value="Cis_IPPS"/>
    <property type="match status" value="1"/>
</dbReference>
<dbReference type="InterPro" id="IPR018520">
    <property type="entry name" value="UPP_synth-like_CS"/>
</dbReference>
<dbReference type="Gene3D" id="3.40.1180.10">
    <property type="entry name" value="Decaprenyl diphosphate synthase-like"/>
    <property type="match status" value="1"/>
</dbReference>
<comment type="cofactor">
    <cofactor evidence="2">
        <name>Mg(2+)</name>
        <dbReference type="ChEBI" id="CHEBI:18420"/>
    </cofactor>
    <text evidence="2">Binds 2 magnesium ions per subunit.</text>
</comment>
<keyword evidence="4" id="KW-1185">Reference proteome</keyword>
<dbReference type="HAMAP" id="MF_01139">
    <property type="entry name" value="ISPT"/>
    <property type="match status" value="1"/>
</dbReference>
<comment type="caution">
    <text evidence="3">The sequence shown here is derived from an EMBL/GenBank/DDBJ whole genome shotgun (WGS) entry which is preliminary data.</text>
</comment>
<dbReference type="FunFam" id="3.40.1180.10:FF:000001">
    <property type="entry name" value="(2E,6E)-farnesyl-diphosphate-specific ditrans,polycis-undecaprenyl-diphosphate synthase"/>
    <property type="match status" value="1"/>
</dbReference>
<protein>
    <recommendedName>
        <fullName evidence="2">Isoprenyl transferase</fullName>
        <ecNumber evidence="2">2.5.1.-</ecNumber>
    </recommendedName>
</protein>
<dbReference type="EMBL" id="BMHQ01000011">
    <property type="protein sequence ID" value="GGE25244.1"/>
    <property type="molecule type" value="Genomic_DNA"/>
</dbReference>
<feature type="binding site" evidence="2">
    <location>
        <position position="59"/>
    </location>
    <ligand>
        <name>substrate</name>
    </ligand>
</feature>
<feature type="active site" description="Proton acceptor" evidence="2">
    <location>
        <position position="90"/>
    </location>
</feature>
<dbReference type="Proteomes" id="UP000625210">
    <property type="component" value="Unassembled WGS sequence"/>
</dbReference>
<evidence type="ECO:0000313" key="3">
    <source>
        <dbReference type="EMBL" id="GGE25244.1"/>
    </source>
</evidence>
<evidence type="ECO:0000313" key="4">
    <source>
        <dbReference type="Proteomes" id="UP000625210"/>
    </source>
</evidence>
<dbReference type="GO" id="GO:0008834">
    <property type="term" value="F:ditrans,polycis-undecaprenyl-diphosphate synthase [(2E,6E)-farnesyl-diphosphate specific] activity"/>
    <property type="evidence" value="ECO:0007669"/>
    <property type="project" value="TreeGrafter"/>
</dbReference>
<reference evidence="3" key="2">
    <citation type="submission" date="2020-09" db="EMBL/GenBank/DDBJ databases">
        <authorList>
            <person name="Sun Q."/>
            <person name="Zhou Y."/>
        </authorList>
    </citation>
    <scope>NUCLEOTIDE SEQUENCE</scope>
    <source>
        <strain evidence="3">CGMCC 1.15179</strain>
    </source>
</reference>
<feature type="binding site" evidence="2">
    <location>
        <position position="47"/>
    </location>
    <ligand>
        <name>substrate</name>
    </ligand>
</feature>
<dbReference type="GO" id="GO:0016094">
    <property type="term" value="P:polyprenol biosynthetic process"/>
    <property type="evidence" value="ECO:0007669"/>
    <property type="project" value="TreeGrafter"/>
</dbReference>
<dbReference type="InterPro" id="IPR001441">
    <property type="entry name" value="UPP_synth-like"/>
</dbReference>
<proteinExistence type="inferred from homology"/>
<comment type="function">
    <text evidence="2">Catalyzes the condensation of isopentenyl diphosphate (IPP) with allylic pyrophosphates generating different type of terpenoids.</text>
</comment>
<keyword evidence="2" id="KW-0460">Magnesium</keyword>
<dbReference type="NCBIfam" id="NF011405">
    <property type="entry name" value="PRK14830.1"/>
    <property type="match status" value="1"/>
</dbReference>
<dbReference type="PANTHER" id="PTHR10291">
    <property type="entry name" value="DEHYDRODOLICHYL DIPHOSPHATE SYNTHASE FAMILY MEMBER"/>
    <property type="match status" value="1"/>
</dbReference>
<dbReference type="EC" id="2.5.1.-" evidence="2"/>